<dbReference type="RefSeq" id="WP_116171561.1">
    <property type="nucleotide sequence ID" value="NZ_CP033058.2"/>
</dbReference>
<evidence type="ECO:0000313" key="2">
    <source>
        <dbReference type="EMBL" id="AZZ65610.1"/>
    </source>
</evidence>
<dbReference type="Proteomes" id="UP000256585">
    <property type="component" value="Chromosome"/>
</dbReference>
<dbReference type="KEGG" id="mphc:DMC14_002325"/>
<feature type="transmembrane region" description="Helical" evidence="1">
    <location>
        <begin position="125"/>
        <end position="146"/>
    </location>
</feature>
<proteinExistence type="predicted"/>
<feature type="transmembrane region" description="Helical" evidence="1">
    <location>
        <begin position="100"/>
        <end position="119"/>
    </location>
</feature>
<sequence length="173" mass="19499">MSNNKKWKNKKVNINNYQTLEVQKEKRTLSNSWRVALTGLFLIAIPSFLIFLLAGKDGWIISSTKTLNRWSVLLPIALAIAVVQISIVSLLALKFKVLKLSAFIFLVPVAIAMNSFLVSSGVSEWPYRVLPAIGLAFLSIPILLIVKHVEKKKQDKLKTQIEKEERAKKSLLD</sequence>
<evidence type="ECO:0000256" key="1">
    <source>
        <dbReference type="SAM" id="Phobius"/>
    </source>
</evidence>
<name>A0A3Q9VAD2_9BACT</name>
<keyword evidence="1" id="KW-1133">Transmembrane helix</keyword>
<feature type="transmembrane region" description="Helical" evidence="1">
    <location>
        <begin position="33"/>
        <end position="53"/>
    </location>
</feature>
<dbReference type="EMBL" id="CP033058">
    <property type="protein sequence ID" value="AZZ65610.1"/>
    <property type="molecule type" value="Genomic_DNA"/>
</dbReference>
<reference evidence="2" key="1">
    <citation type="submission" date="2019-03" db="EMBL/GenBank/DDBJ databases">
        <title>Draft Sequence and Annotation of the Mycoplasma phocicerebrale Strain 1049T Genome.</title>
        <authorList>
            <person name="Frasca S.Jr."/>
            <person name="Kutish G.F."/>
            <person name="Castellanos Gell J."/>
            <person name="Michaels D.L."/>
            <person name="Brown D.R."/>
        </authorList>
    </citation>
    <scope>NUCLEOTIDE SEQUENCE</scope>
    <source>
        <strain evidence="2">1049</strain>
    </source>
</reference>
<gene>
    <name evidence="2" type="ORF">DMC14_002325</name>
</gene>
<keyword evidence="1" id="KW-0472">Membrane</keyword>
<dbReference type="OrthoDB" id="398245at2"/>
<organism evidence="2 3">
    <name type="scientific">Metamycoplasma phocicerebrale</name>
    <dbReference type="NCBI Taxonomy" id="142649"/>
    <lineage>
        <taxon>Bacteria</taxon>
        <taxon>Bacillati</taxon>
        <taxon>Mycoplasmatota</taxon>
        <taxon>Mycoplasmoidales</taxon>
        <taxon>Metamycoplasmataceae</taxon>
        <taxon>Metamycoplasma</taxon>
    </lineage>
</organism>
<feature type="transmembrane region" description="Helical" evidence="1">
    <location>
        <begin position="73"/>
        <end position="93"/>
    </location>
</feature>
<keyword evidence="1" id="KW-0812">Transmembrane</keyword>
<dbReference type="AlphaFoldDB" id="A0A3Q9VAD2"/>
<keyword evidence="3" id="KW-1185">Reference proteome</keyword>
<evidence type="ECO:0000313" key="3">
    <source>
        <dbReference type="Proteomes" id="UP000256585"/>
    </source>
</evidence>
<accession>A0A3Q9VAD2</accession>
<protein>
    <submittedName>
        <fullName evidence="2">Uncharacterized protein</fullName>
    </submittedName>
</protein>